<keyword evidence="2" id="KW-1185">Reference proteome</keyword>
<gene>
    <name evidence="1" type="ordered locus">Sinac_7172</name>
</gene>
<dbReference type="Gene3D" id="3.40.50.1820">
    <property type="entry name" value="alpha/beta hydrolase"/>
    <property type="match status" value="1"/>
</dbReference>
<dbReference type="SUPFAM" id="SSF53474">
    <property type="entry name" value="alpha/beta-Hydrolases"/>
    <property type="match status" value="1"/>
</dbReference>
<dbReference type="HOGENOM" id="CLU_072317_0_0_0"/>
<dbReference type="AlphaFoldDB" id="L0DQK1"/>
<evidence type="ECO:0008006" key="3">
    <source>
        <dbReference type="Google" id="ProtNLM"/>
    </source>
</evidence>
<reference evidence="1 2" key="1">
    <citation type="submission" date="2012-02" db="EMBL/GenBank/DDBJ databases">
        <title>Complete sequence of chromosome of Singulisphaera acidiphila DSM 18658.</title>
        <authorList>
            <consortium name="US DOE Joint Genome Institute (JGI-PGF)"/>
            <person name="Lucas S."/>
            <person name="Copeland A."/>
            <person name="Lapidus A."/>
            <person name="Glavina del Rio T."/>
            <person name="Dalin E."/>
            <person name="Tice H."/>
            <person name="Bruce D."/>
            <person name="Goodwin L."/>
            <person name="Pitluck S."/>
            <person name="Peters L."/>
            <person name="Ovchinnikova G."/>
            <person name="Chertkov O."/>
            <person name="Kyrpides N."/>
            <person name="Mavromatis K."/>
            <person name="Ivanova N."/>
            <person name="Brettin T."/>
            <person name="Detter J.C."/>
            <person name="Han C."/>
            <person name="Larimer F."/>
            <person name="Land M."/>
            <person name="Hauser L."/>
            <person name="Markowitz V."/>
            <person name="Cheng J.-F."/>
            <person name="Hugenholtz P."/>
            <person name="Woyke T."/>
            <person name="Wu D."/>
            <person name="Tindall B."/>
            <person name="Pomrenke H."/>
            <person name="Brambilla E."/>
            <person name="Klenk H.-P."/>
            <person name="Eisen J.A."/>
        </authorList>
    </citation>
    <scope>NUCLEOTIDE SEQUENCE [LARGE SCALE GENOMIC DNA]</scope>
    <source>
        <strain evidence="2">ATCC BAA-1392 / DSM 18658 / VKM B-2454 / MOB10</strain>
    </source>
</reference>
<protein>
    <recommendedName>
        <fullName evidence="3">Alpha/beta hydrolase family protein</fullName>
    </recommendedName>
</protein>
<dbReference type="RefSeq" id="WP_015250294.1">
    <property type="nucleotide sequence ID" value="NC_019892.1"/>
</dbReference>
<dbReference type="Proteomes" id="UP000010798">
    <property type="component" value="Chromosome"/>
</dbReference>
<dbReference type="KEGG" id="saci:Sinac_7172"/>
<dbReference type="EMBL" id="CP003364">
    <property type="protein sequence ID" value="AGA31223.1"/>
    <property type="molecule type" value="Genomic_DNA"/>
</dbReference>
<dbReference type="eggNOG" id="COG1073">
    <property type="taxonomic scope" value="Bacteria"/>
</dbReference>
<organism evidence="1 2">
    <name type="scientific">Singulisphaera acidiphila (strain ATCC BAA-1392 / DSM 18658 / VKM B-2454 / MOB10)</name>
    <dbReference type="NCBI Taxonomy" id="886293"/>
    <lineage>
        <taxon>Bacteria</taxon>
        <taxon>Pseudomonadati</taxon>
        <taxon>Planctomycetota</taxon>
        <taxon>Planctomycetia</taxon>
        <taxon>Isosphaerales</taxon>
        <taxon>Isosphaeraceae</taxon>
        <taxon>Singulisphaera</taxon>
    </lineage>
</organism>
<dbReference type="InterPro" id="IPR029058">
    <property type="entry name" value="AB_hydrolase_fold"/>
</dbReference>
<evidence type="ECO:0000313" key="1">
    <source>
        <dbReference type="EMBL" id="AGA31223.1"/>
    </source>
</evidence>
<dbReference type="STRING" id="886293.Sinac_7172"/>
<sequence length="283" mass="31360">MNILSVIGLIVVMTTTIQGAEAEPKPFPGKVSRWEGFVRHDFEVDGVQVIVVEPKAPKPGRPWAWRGEFFGAFPNADIALLNQGWHLASMSVPNLFGAPKAVAHWEKFYDVLVNDHQLHPKPALIGLSRGALYCMAWAVAHPEKTLLVYLDNGVCDFKSWPGGKPKGLGQGEGSAPEWANLLKAYHFKDDREAMASTLNPVDRLVPLAKARVPILLVYADSDPVVPHRENGEVLYDRYKTLGGPVERIIKPGLGHHPHGLTDPRPIVEFFDRTWLAAHPITTR</sequence>
<dbReference type="OrthoDB" id="234896at2"/>
<evidence type="ECO:0000313" key="2">
    <source>
        <dbReference type="Proteomes" id="UP000010798"/>
    </source>
</evidence>
<proteinExistence type="predicted"/>
<accession>L0DQK1</accession>
<name>L0DQK1_SINAD</name>